<keyword evidence="3" id="KW-1185">Reference proteome</keyword>
<name>A0A834M0B0_RHYFE</name>
<dbReference type="EMBL" id="JAACXV010014582">
    <property type="protein sequence ID" value="KAF7265993.1"/>
    <property type="molecule type" value="Genomic_DNA"/>
</dbReference>
<gene>
    <name evidence="2" type="ORF">GWI33_020725</name>
</gene>
<sequence length="114" mass="13361">MFHSILPTALTRFPIRSDRRPSSRQRYRLIHMTNSALRPDKLSRISPAAQKDYGESRRRRAAREPGNRFRRPLIRERRGASAAEEKKWVRRRRAIPRPVGVASCRRFDGFPPGL</sequence>
<feature type="compositionally biased region" description="Basic and acidic residues" evidence="1">
    <location>
        <begin position="52"/>
        <end position="86"/>
    </location>
</feature>
<accession>A0A834M0B0</accession>
<evidence type="ECO:0000256" key="1">
    <source>
        <dbReference type="SAM" id="MobiDB-lite"/>
    </source>
</evidence>
<evidence type="ECO:0000313" key="2">
    <source>
        <dbReference type="EMBL" id="KAF7265993.1"/>
    </source>
</evidence>
<reference evidence="2" key="1">
    <citation type="submission" date="2020-08" db="EMBL/GenBank/DDBJ databases">
        <title>Genome sequencing and assembly of the red palm weevil Rhynchophorus ferrugineus.</title>
        <authorList>
            <person name="Dias G.B."/>
            <person name="Bergman C.M."/>
            <person name="Manee M."/>
        </authorList>
    </citation>
    <scope>NUCLEOTIDE SEQUENCE</scope>
    <source>
        <strain evidence="2">AA-2017</strain>
        <tissue evidence="2">Whole larva</tissue>
    </source>
</reference>
<comment type="caution">
    <text evidence="2">The sequence shown here is derived from an EMBL/GenBank/DDBJ whole genome shotgun (WGS) entry which is preliminary data.</text>
</comment>
<dbReference type="Proteomes" id="UP000625711">
    <property type="component" value="Unassembled WGS sequence"/>
</dbReference>
<proteinExistence type="predicted"/>
<dbReference type="AlphaFoldDB" id="A0A834M0B0"/>
<evidence type="ECO:0000313" key="3">
    <source>
        <dbReference type="Proteomes" id="UP000625711"/>
    </source>
</evidence>
<protein>
    <submittedName>
        <fullName evidence="2">Uncharacterized protein</fullName>
    </submittedName>
</protein>
<organism evidence="2 3">
    <name type="scientific">Rhynchophorus ferrugineus</name>
    <name type="common">Red palm weevil</name>
    <name type="synonym">Curculio ferrugineus</name>
    <dbReference type="NCBI Taxonomy" id="354439"/>
    <lineage>
        <taxon>Eukaryota</taxon>
        <taxon>Metazoa</taxon>
        <taxon>Ecdysozoa</taxon>
        <taxon>Arthropoda</taxon>
        <taxon>Hexapoda</taxon>
        <taxon>Insecta</taxon>
        <taxon>Pterygota</taxon>
        <taxon>Neoptera</taxon>
        <taxon>Endopterygota</taxon>
        <taxon>Coleoptera</taxon>
        <taxon>Polyphaga</taxon>
        <taxon>Cucujiformia</taxon>
        <taxon>Curculionidae</taxon>
        <taxon>Dryophthorinae</taxon>
        <taxon>Rhynchophorus</taxon>
    </lineage>
</organism>
<feature type="region of interest" description="Disordered" evidence="1">
    <location>
        <begin position="38"/>
        <end position="86"/>
    </location>
</feature>